<dbReference type="InterPro" id="IPR043502">
    <property type="entry name" value="DNA/RNA_pol_sf"/>
</dbReference>
<accession>S8CNM2</accession>
<evidence type="ECO:0000313" key="3">
    <source>
        <dbReference type="EMBL" id="EPS68789.1"/>
    </source>
</evidence>
<feature type="domain" description="DNA-directed DNA polymerase family A palm" evidence="2">
    <location>
        <begin position="803"/>
        <end position="1016"/>
    </location>
</feature>
<dbReference type="Gene3D" id="1.10.150.20">
    <property type="entry name" value="5' to 3' exonuclease, C-terminal subdomain"/>
    <property type="match status" value="1"/>
</dbReference>
<dbReference type="AlphaFoldDB" id="S8CNM2"/>
<dbReference type="Gene3D" id="3.30.420.10">
    <property type="entry name" value="Ribonuclease H-like superfamily/Ribonuclease H"/>
    <property type="match status" value="1"/>
</dbReference>
<dbReference type="Pfam" id="PF25453">
    <property type="entry name" value="DUF7898"/>
    <property type="match status" value="1"/>
</dbReference>
<feature type="non-terminal residue" evidence="3">
    <location>
        <position position="1"/>
    </location>
</feature>
<dbReference type="InterPro" id="IPR048960">
    <property type="entry name" value="POLQ-like_helical"/>
</dbReference>
<dbReference type="InterPro" id="IPR001098">
    <property type="entry name" value="DNA-dir_DNA_pol_A_palm_dom"/>
</dbReference>
<dbReference type="FunFam" id="1.10.3380.20:FF:000003">
    <property type="entry name" value="Helicase and polymerase-containing protein TEBICHI"/>
    <property type="match status" value="1"/>
</dbReference>
<gene>
    <name evidence="3" type="ORF">M569_05979</name>
</gene>
<dbReference type="CDD" id="cd08638">
    <property type="entry name" value="DNA_pol_A_theta"/>
    <property type="match status" value="1"/>
</dbReference>
<evidence type="ECO:0000256" key="1">
    <source>
        <dbReference type="SAM" id="MobiDB-lite"/>
    </source>
</evidence>
<dbReference type="InterPro" id="IPR036397">
    <property type="entry name" value="RNaseH_sf"/>
</dbReference>
<name>S8CNM2_9LAMI</name>
<dbReference type="Proteomes" id="UP000015453">
    <property type="component" value="Unassembled WGS sequence"/>
</dbReference>
<dbReference type="GO" id="GO:0006302">
    <property type="term" value="P:double-strand break repair"/>
    <property type="evidence" value="ECO:0007669"/>
    <property type="project" value="TreeGrafter"/>
</dbReference>
<dbReference type="Pfam" id="PF21099">
    <property type="entry name" value="POLQ_helical"/>
    <property type="match status" value="1"/>
</dbReference>
<dbReference type="GO" id="GO:0003887">
    <property type="term" value="F:DNA-directed DNA polymerase activity"/>
    <property type="evidence" value="ECO:0007669"/>
    <property type="project" value="InterPro"/>
</dbReference>
<dbReference type="Gene3D" id="3.30.70.370">
    <property type="match status" value="1"/>
</dbReference>
<dbReference type="FunFam" id="1.10.150.20:FF:000002">
    <property type="entry name" value="DNA polymerase I"/>
    <property type="match status" value="1"/>
</dbReference>
<evidence type="ECO:0000313" key="4">
    <source>
        <dbReference type="Proteomes" id="UP000015453"/>
    </source>
</evidence>
<dbReference type="GO" id="GO:0003677">
    <property type="term" value="F:DNA binding"/>
    <property type="evidence" value="ECO:0007669"/>
    <property type="project" value="InterPro"/>
</dbReference>
<dbReference type="SUPFAM" id="SSF56672">
    <property type="entry name" value="DNA/RNA polymerases"/>
    <property type="match status" value="1"/>
</dbReference>
<keyword evidence="4" id="KW-1185">Reference proteome</keyword>
<dbReference type="InterPro" id="IPR057220">
    <property type="entry name" value="DUF7898"/>
</dbReference>
<dbReference type="GO" id="GO:0006261">
    <property type="term" value="P:DNA-templated DNA replication"/>
    <property type="evidence" value="ECO:0007669"/>
    <property type="project" value="InterPro"/>
</dbReference>
<reference evidence="3 4" key="1">
    <citation type="journal article" date="2013" name="BMC Genomics">
        <title>The miniature genome of a carnivorous plant Genlisea aurea contains a low number of genes and short non-coding sequences.</title>
        <authorList>
            <person name="Leushkin E.V."/>
            <person name="Sutormin R.A."/>
            <person name="Nabieva E.R."/>
            <person name="Penin A.A."/>
            <person name="Kondrashov A.S."/>
            <person name="Logacheva M.D."/>
        </authorList>
    </citation>
    <scope>NUCLEOTIDE SEQUENCE [LARGE SCALE GENOMIC DNA]</scope>
</reference>
<protein>
    <recommendedName>
        <fullName evidence="2">DNA-directed DNA polymerase family A palm domain-containing protein</fullName>
    </recommendedName>
</protein>
<dbReference type="SMART" id="SM00482">
    <property type="entry name" value="POLAc"/>
    <property type="match status" value="1"/>
</dbReference>
<dbReference type="EMBL" id="AUSU01002438">
    <property type="protein sequence ID" value="EPS68789.1"/>
    <property type="molecule type" value="Genomic_DNA"/>
</dbReference>
<dbReference type="PRINTS" id="PR00868">
    <property type="entry name" value="DNAPOLI"/>
</dbReference>
<dbReference type="PANTHER" id="PTHR10133:SF62">
    <property type="entry name" value="DNA POLYMERASE THETA"/>
    <property type="match status" value="1"/>
</dbReference>
<feature type="region of interest" description="Disordered" evidence="1">
    <location>
        <begin position="242"/>
        <end position="276"/>
    </location>
</feature>
<comment type="caution">
    <text evidence="3">The sequence shown here is derived from an EMBL/GenBank/DDBJ whole genome shotgun (WGS) entry which is preliminary data.</text>
</comment>
<dbReference type="FunFam" id="1.20.1060.10:FF:000003">
    <property type="entry name" value="Helicase and polymerase-containing protein TEBICHI"/>
    <property type="match status" value="1"/>
</dbReference>
<sequence>QSVGNRVGVQEAFLMQMAHGVLPKALSRSENNGKGYKRNCDSIAMPVNGTFSNEKAIRVCKRLYVALILSRLVQEVPVSEVCECYKVARGMVQALQENAGRFASMVSVFCQRLGWHDLEFLVSKFQNRVSFGVRAEIADLTSIPYVKGSRARALYMSGLRTPQAIAEASIPEIMKALFESSSWNANGSGQRKMQMGICKKIKNGARKVVLEKAEEARVAAFSAFKSLGFDVPQFSRELFSFKTGNESPKEASSLDEDSKTGPAESSHEIHMVPSGGGNKYSYSSVTDIGSSKCSSPSVFDIGSSVKKTSEVRVETMVQKSVAHEQNSSINIRDGNTSFPSDISADVDSMIISTTSHIDSPHRQPENGNKNTRIASKTIERGPVSVGSSPGGLDVFMDLWSATATFFFDVYYKKKSEFDAMAPFELHGIAICWKDSPVYYLNIPKDLIRCGTQQNEDSMANKNIKVQEDLLEMAKKRWARITSIMQRKDVRKFSWNLKPQIQVLRCPSVCANKFSCLQSGISFFGVEQVNKTYFMFSPIHVISAIDLSVMAWIISPDEEKGSNPNLEKEVKRRLSGDDVASAKRSGRWKNQTRAAAHNGCCSRAAQIRALLTVLWKLLESENLVEPLMTIEVRLTNVLADMEIWGIGVDMDGCLRARHTLGRKLKCLEKEAYQLAGKKFSLSMPADVSNVLYDHLKLPMPEALNGKQHLSTDKHHLDLLRKKHPLVPVIQEYRALSKLFHSTLGSICSLARPSFKSERYSLHGHWLQTSTATGRLSMEEPNLQCVEHAIEFNMNEGNDEPRAFAINARSLFVPSQEDWLLITADYSQIELRLMAHFSKDDSLIKLLSCPGSDVFAMIAAKWNKKLESSVTAQERDETKRLVYGLLYGMGRKRLGENLDCSPDEAGEKIRNFKESFPGVASWLQDAVSTCRLKGYVETLKGRKRFLKNIKLGTSHEKSKAVRQAVNSICQGSAADVIKIAMIQLHDAIHKSDDAASRPSFTQGGNFEMLKGRCRILLQVN</sequence>
<dbReference type="Gene3D" id="1.10.3380.20">
    <property type="match status" value="1"/>
</dbReference>
<dbReference type="Gene3D" id="1.20.1060.10">
    <property type="entry name" value="Taq DNA Polymerase, Chain T, domain 4"/>
    <property type="match status" value="1"/>
</dbReference>
<dbReference type="SUPFAM" id="SSF158702">
    <property type="entry name" value="Sec63 N-terminal domain-like"/>
    <property type="match status" value="1"/>
</dbReference>
<dbReference type="OrthoDB" id="2320933at2759"/>
<evidence type="ECO:0000259" key="2">
    <source>
        <dbReference type="SMART" id="SM00482"/>
    </source>
</evidence>
<organism evidence="3 4">
    <name type="scientific">Genlisea aurea</name>
    <dbReference type="NCBI Taxonomy" id="192259"/>
    <lineage>
        <taxon>Eukaryota</taxon>
        <taxon>Viridiplantae</taxon>
        <taxon>Streptophyta</taxon>
        <taxon>Embryophyta</taxon>
        <taxon>Tracheophyta</taxon>
        <taxon>Spermatophyta</taxon>
        <taxon>Magnoliopsida</taxon>
        <taxon>eudicotyledons</taxon>
        <taxon>Gunneridae</taxon>
        <taxon>Pentapetalae</taxon>
        <taxon>asterids</taxon>
        <taxon>lamiids</taxon>
        <taxon>Lamiales</taxon>
        <taxon>Lentibulariaceae</taxon>
        <taxon>Genlisea</taxon>
    </lineage>
</organism>
<dbReference type="Pfam" id="PF00476">
    <property type="entry name" value="DNA_pol_A"/>
    <property type="match status" value="1"/>
</dbReference>
<dbReference type="PANTHER" id="PTHR10133">
    <property type="entry name" value="DNA POLYMERASE I"/>
    <property type="match status" value="1"/>
</dbReference>
<proteinExistence type="predicted"/>
<feature type="non-terminal residue" evidence="3">
    <location>
        <position position="1018"/>
    </location>
</feature>
<dbReference type="InterPro" id="IPR002298">
    <property type="entry name" value="DNA_polymerase_A"/>
</dbReference>